<sequence>MLKTKRKTTVNFNIDPVQLIKDIFGGNSERNDLAIAVENGTNVQWKVAWNNDVGHGDFHDSKGNSTLQPIDPYSSKPVNATTFELGFHAVGAGCNVVLKIMLNGDSDSYFGVMAATPPNKTNYVKAKYYTKDMSFEDLSDDLDDMDKHYGSQGALNVKNKNKTINAEITTEETSPAGCIIKLEMA</sequence>
<dbReference type="OrthoDB" id="9553424at2"/>
<evidence type="ECO:0000313" key="1">
    <source>
        <dbReference type="EMBL" id="TDQ30176.1"/>
    </source>
</evidence>
<organism evidence="1 2">
    <name type="scientific">Tenacibaculum caenipelagi</name>
    <dbReference type="NCBI Taxonomy" id="1325435"/>
    <lineage>
        <taxon>Bacteria</taxon>
        <taxon>Pseudomonadati</taxon>
        <taxon>Bacteroidota</taxon>
        <taxon>Flavobacteriia</taxon>
        <taxon>Flavobacteriales</taxon>
        <taxon>Flavobacteriaceae</taxon>
        <taxon>Tenacibaculum</taxon>
    </lineage>
</organism>
<evidence type="ECO:0000313" key="2">
    <source>
        <dbReference type="Proteomes" id="UP000295390"/>
    </source>
</evidence>
<dbReference type="EMBL" id="SNYH01000001">
    <property type="protein sequence ID" value="TDQ30176.1"/>
    <property type="molecule type" value="Genomic_DNA"/>
</dbReference>
<dbReference type="AlphaFoldDB" id="A0A4R6TIJ6"/>
<name>A0A4R6TIJ6_9FLAO</name>
<comment type="caution">
    <text evidence="1">The sequence shown here is derived from an EMBL/GenBank/DDBJ whole genome shotgun (WGS) entry which is preliminary data.</text>
</comment>
<dbReference type="RefSeq" id="WP_133534695.1">
    <property type="nucleotide sequence ID" value="NZ_SNYH01000001.1"/>
</dbReference>
<dbReference type="Proteomes" id="UP000295390">
    <property type="component" value="Unassembled WGS sequence"/>
</dbReference>
<gene>
    <name evidence="1" type="ORF">DFQ07_0514</name>
</gene>
<protein>
    <submittedName>
        <fullName evidence="1">Uncharacterized protein</fullName>
    </submittedName>
</protein>
<proteinExistence type="predicted"/>
<keyword evidence="2" id="KW-1185">Reference proteome</keyword>
<reference evidence="1 2" key="1">
    <citation type="submission" date="2019-03" db="EMBL/GenBank/DDBJ databases">
        <title>Genomic Encyclopedia of Type Strains, Phase III (KMG-III): the genomes of soil and plant-associated and newly described type strains.</title>
        <authorList>
            <person name="Whitman W."/>
        </authorList>
    </citation>
    <scope>NUCLEOTIDE SEQUENCE [LARGE SCALE GENOMIC DNA]</scope>
    <source>
        <strain evidence="1 2">CECT 8283</strain>
    </source>
</reference>
<accession>A0A4R6TIJ6</accession>